<feature type="compositionally biased region" description="Acidic residues" evidence="1">
    <location>
        <begin position="333"/>
        <end position="346"/>
    </location>
</feature>
<feature type="compositionally biased region" description="Low complexity" evidence="1">
    <location>
        <begin position="68"/>
        <end position="79"/>
    </location>
</feature>
<name>A0A5J4Z6S5_PORPP</name>
<organism evidence="2 3">
    <name type="scientific">Porphyridium purpureum</name>
    <name type="common">Red alga</name>
    <name type="synonym">Porphyridium cruentum</name>
    <dbReference type="NCBI Taxonomy" id="35688"/>
    <lineage>
        <taxon>Eukaryota</taxon>
        <taxon>Rhodophyta</taxon>
        <taxon>Bangiophyceae</taxon>
        <taxon>Porphyridiales</taxon>
        <taxon>Porphyridiaceae</taxon>
        <taxon>Porphyridium</taxon>
    </lineage>
</organism>
<dbReference type="EMBL" id="VRMN01000001">
    <property type="protein sequence ID" value="KAA8498734.1"/>
    <property type="molecule type" value="Genomic_DNA"/>
</dbReference>
<proteinExistence type="predicted"/>
<feature type="region of interest" description="Disordered" evidence="1">
    <location>
        <begin position="242"/>
        <end position="279"/>
    </location>
</feature>
<feature type="compositionally biased region" description="Low complexity" evidence="1">
    <location>
        <begin position="133"/>
        <end position="171"/>
    </location>
</feature>
<feature type="compositionally biased region" description="Low complexity" evidence="1">
    <location>
        <begin position="188"/>
        <end position="207"/>
    </location>
</feature>
<comment type="caution">
    <text evidence="2">The sequence shown here is derived from an EMBL/GenBank/DDBJ whole genome shotgun (WGS) entry which is preliminary data.</text>
</comment>
<reference evidence="3" key="1">
    <citation type="journal article" date="2019" name="Nat. Commun.">
        <title>Expansion of phycobilisome linker gene families in mesophilic red algae.</title>
        <authorList>
            <person name="Lee J."/>
            <person name="Kim D."/>
            <person name="Bhattacharya D."/>
            <person name="Yoon H.S."/>
        </authorList>
    </citation>
    <scope>NUCLEOTIDE SEQUENCE [LARGE SCALE GENOMIC DNA]</scope>
    <source>
        <strain evidence="3">CCMP 1328</strain>
    </source>
</reference>
<dbReference type="AlphaFoldDB" id="A0A5J4Z6S5"/>
<protein>
    <submittedName>
        <fullName evidence="2">Uncharacterized protein</fullName>
    </submittedName>
</protein>
<sequence>MDPLAKQEELVKKAQGENYVGKRQAMVAARLQARGLKGRAYYDSADHSMAQQKKQQGGGPHPPGATGGPPATGNPVAGALGAAHGPTGNVAAPDAGPGTGVASVVKKASQEKLNKFASESGTLGARKMSAEKGPTSSGSSAAPGSGAVSAAPSRPDAIGSPVSAPASPEPSQIASRIGQGVSAPNAPGQPQATSTSGTSSAPSASSGLRSTGIRIKANPDGVVKPRSLGVSSQDVPVTRLSAGAGGIGARGEPVSADGNGTSSTTGVAQGGSGFPVRKIGQTSGIRSVNLGARMQNMNTMPKAYDLNREQVVPRATRNMSPLVAAKPQVSHDADEEDDVDEMEVQE</sequence>
<feature type="region of interest" description="Disordered" evidence="1">
    <location>
        <begin position="42"/>
        <end position="230"/>
    </location>
</feature>
<accession>A0A5J4Z6S5</accession>
<evidence type="ECO:0000256" key="1">
    <source>
        <dbReference type="SAM" id="MobiDB-lite"/>
    </source>
</evidence>
<evidence type="ECO:0000313" key="3">
    <source>
        <dbReference type="Proteomes" id="UP000324585"/>
    </source>
</evidence>
<keyword evidence="3" id="KW-1185">Reference proteome</keyword>
<dbReference type="Proteomes" id="UP000324585">
    <property type="component" value="Unassembled WGS sequence"/>
</dbReference>
<feature type="region of interest" description="Disordered" evidence="1">
    <location>
        <begin position="318"/>
        <end position="346"/>
    </location>
</feature>
<gene>
    <name evidence="2" type="ORF">FVE85_6319</name>
</gene>
<feature type="compositionally biased region" description="Polar residues" evidence="1">
    <location>
        <begin position="258"/>
        <end position="267"/>
    </location>
</feature>
<evidence type="ECO:0000313" key="2">
    <source>
        <dbReference type="EMBL" id="KAA8498734.1"/>
    </source>
</evidence>